<proteinExistence type="predicted"/>
<evidence type="ECO:0000256" key="2">
    <source>
        <dbReference type="ARBA" id="ARBA00022840"/>
    </source>
</evidence>
<organism evidence="4 5">
    <name type="scientific">Catellicoccus marimammalium M35/04/3</name>
    <dbReference type="NCBI Taxonomy" id="1234409"/>
    <lineage>
        <taxon>Bacteria</taxon>
        <taxon>Bacillati</taxon>
        <taxon>Bacillota</taxon>
        <taxon>Bacilli</taxon>
        <taxon>Lactobacillales</taxon>
        <taxon>Enterococcaceae</taxon>
        <taxon>Catellicoccus</taxon>
    </lineage>
</organism>
<dbReference type="GO" id="GO:0016301">
    <property type="term" value="F:kinase activity"/>
    <property type="evidence" value="ECO:0007669"/>
    <property type="project" value="UniProtKB-KW"/>
</dbReference>
<dbReference type="Gene3D" id="3.40.50.10330">
    <property type="entry name" value="Probable inorganic polyphosphate/atp-NAD kinase, domain 1"/>
    <property type="match status" value="1"/>
</dbReference>
<comment type="caution">
    <text evidence="4">The sequence shown here is derived from an EMBL/GenBank/DDBJ whole genome shotgun (WGS) entry which is preliminary data.</text>
</comment>
<dbReference type="InterPro" id="IPR017438">
    <property type="entry name" value="ATP-NAD_kinase_N"/>
</dbReference>
<evidence type="ECO:0000259" key="3">
    <source>
        <dbReference type="PROSITE" id="PS50146"/>
    </source>
</evidence>
<dbReference type="InterPro" id="IPR016064">
    <property type="entry name" value="NAD/diacylglycerol_kinase_sf"/>
</dbReference>
<gene>
    <name evidence="4" type="ORF">C683_1056</name>
</gene>
<dbReference type="Proteomes" id="UP000016057">
    <property type="component" value="Unassembled WGS sequence"/>
</dbReference>
<evidence type="ECO:0000313" key="5">
    <source>
        <dbReference type="Proteomes" id="UP000016057"/>
    </source>
</evidence>
<feature type="domain" description="DAGKc" evidence="3">
    <location>
        <begin position="1"/>
        <end position="100"/>
    </location>
</feature>
<evidence type="ECO:0000313" key="4">
    <source>
        <dbReference type="EMBL" id="EKU27060.1"/>
    </source>
</evidence>
<dbReference type="InterPro" id="IPR001206">
    <property type="entry name" value="Diacylglycerol_kinase_cat_dom"/>
</dbReference>
<accession>K8Z8A8</accession>
<dbReference type="PROSITE" id="PS50146">
    <property type="entry name" value="DAGK"/>
    <property type="match status" value="1"/>
</dbReference>
<dbReference type="GO" id="GO:0005524">
    <property type="term" value="F:ATP binding"/>
    <property type="evidence" value="ECO:0007669"/>
    <property type="project" value="UniProtKB-KW"/>
</dbReference>
<dbReference type="EMBL" id="AMYT01000021">
    <property type="protein sequence ID" value="EKU27060.1"/>
    <property type="molecule type" value="Genomic_DNA"/>
</dbReference>
<keyword evidence="2" id="KW-0067">ATP-binding</keyword>
<keyword evidence="5" id="KW-1185">Reference proteome</keyword>
<dbReference type="SUPFAM" id="SSF111331">
    <property type="entry name" value="NAD kinase/diacylglycerol kinase-like"/>
    <property type="match status" value="1"/>
</dbReference>
<dbReference type="RefSeq" id="WP_009491718.1">
    <property type="nucleotide sequence ID" value="NZ_AMYT01000021.1"/>
</dbReference>
<dbReference type="OrthoDB" id="9786026at2"/>
<name>K8Z8A8_9ENTE</name>
<dbReference type="STRING" id="1234409.C683_1056"/>
<reference evidence="4 5" key="1">
    <citation type="journal article" date="2013" name="Genome Announc.">
        <title>Draft Genome Sequence of Catellicoccus marimammalium, a Novel Species Commonly Found in Gull Feces.</title>
        <authorList>
            <person name="Weigand M.R."/>
            <person name="Ryu H."/>
            <person name="Bozcek L."/>
            <person name="Konstantinidis K.T."/>
            <person name="Santo Domingo J.W."/>
        </authorList>
    </citation>
    <scope>NUCLEOTIDE SEQUENCE [LARGE SCALE GENOMIC DNA]</scope>
    <source>
        <strain evidence="4 5">M35/04/3</strain>
    </source>
</reference>
<dbReference type="Pfam" id="PF00781">
    <property type="entry name" value="DAGK_cat"/>
    <property type="match status" value="1"/>
</dbReference>
<evidence type="ECO:0000256" key="1">
    <source>
        <dbReference type="ARBA" id="ARBA00022741"/>
    </source>
</evidence>
<protein>
    <submittedName>
        <fullName evidence="4">Diacylglycerol kinase catalytic domain-containing protein</fullName>
    </submittedName>
</protein>
<dbReference type="AlphaFoldDB" id="K8Z8A8"/>
<dbReference type="Gene3D" id="2.60.200.40">
    <property type="match status" value="1"/>
</dbReference>
<keyword evidence="1" id="KW-0547">Nucleotide-binding</keyword>
<keyword evidence="4" id="KW-0808">Transferase</keyword>
<sequence length="321" mass="37890">MWLYLLINEQAGNGNGKRVAREVTQYLDEQDISYEAIYTAYPFHERMLIHELLEEKKLVSWPQEEEGKPFPLLIVIGGEGTLHEIINTIQDPTIPIAYIPVIKNEFTKNCGITTSPKKRIQQILATKEPMAMHTLYYQEQVSQASGICFSHLGIGLSAEIEKNVQERKRNQLFKIHPFYFMPKFYTVMKNISFHNGFPICLEYQGRKWNFPHTLFCSVTNRKHFFSIEEENLEENTKVESEFMIIEKRSWLHLIRIAFSLWRHRPQNSPLIFTGEGKQLRIISTVPQYLHFDGQIWNPQPIDLRLMPSYQYFWETKNSKEN</sequence>
<dbReference type="eggNOG" id="COG1597">
    <property type="taxonomic scope" value="Bacteria"/>
</dbReference>
<keyword evidence="4" id="KW-0418">Kinase</keyword>